<evidence type="ECO:0000313" key="1">
    <source>
        <dbReference type="EnsemblPlants" id="OGLUM06G18860.1"/>
    </source>
</evidence>
<dbReference type="Gramene" id="OGLUM06G18860.1">
    <property type="protein sequence ID" value="OGLUM06G18860.1"/>
    <property type="gene ID" value="OGLUM06G18860"/>
</dbReference>
<evidence type="ECO:0000313" key="2">
    <source>
        <dbReference type="Proteomes" id="UP000026961"/>
    </source>
</evidence>
<proteinExistence type="predicted"/>
<name>A0A0E0AAN2_9ORYZ</name>
<reference evidence="1" key="1">
    <citation type="submission" date="2015-04" db="UniProtKB">
        <authorList>
            <consortium name="EnsemblPlants"/>
        </authorList>
    </citation>
    <scope>IDENTIFICATION</scope>
</reference>
<protein>
    <submittedName>
        <fullName evidence="1">Uncharacterized protein</fullName>
    </submittedName>
</protein>
<organism evidence="1">
    <name type="scientific">Oryza glumipatula</name>
    <dbReference type="NCBI Taxonomy" id="40148"/>
    <lineage>
        <taxon>Eukaryota</taxon>
        <taxon>Viridiplantae</taxon>
        <taxon>Streptophyta</taxon>
        <taxon>Embryophyta</taxon>
        <taxon>Tracheophyta</taxon>
        <taxon>Spermatophyta</taxon>
        <taxon>Magnoliopsida</taxon>
        <taxon>Liliopsida</taxon>
        <taxon>Poales</taxon>
        <taxon>Poaceae</taxon>
        <taxon>BOP clade</taxon>
        <taxon>Oryzoideae</taxon>
        <taxon>Oryzeae</taxon>
        <taxon>Oryzinae</taxon>
        <taxon>Oryza</taxon>
    </lineage>
</organism>
<reference evidence="1" key="2">
    <citation type="submission" date="2018-05" db="EMBL/GenBank/DDBJ databases">
        <title>OgluRS3 (Oryza glumaepatula Reference Sequence Version 3).</title>
        <authorList>
            <person name="Zhang J."/>
            <person name="Kudrna D."/>
            <person name="Lee S."/>
            <person name="Talag J."/>
            <person name="Welchert J."/>
            <person name="Wing R.A."/>
        </authorList>
    </citation>
    <scope>NUCLEOTIDE SEQUENCE [LARGE SCALE GENOMIC DNA]</scope>
</reference>
<dbReference type="Proteomes" id="UP000026961">
    <property type="component" value="Chromosome 6"/>
</dbReference>
<dbReference type="AlphaFoldDB" id="A0A0E0AAN2"/>
<accession>A0A0E0AAN2</accession>
<dbReference type="HOGENOM" id="CLU_2798093_0_0_1"/>
<sequence>MLDLEYLVFKLNPMAEEIQDLEDLATVPAPFIYGENQSIAQHHLFKNKINIGVDLQKLILAHNNLKAR</sequence>
<keyword evidence="2" id="KW-1185">Reference proteome</keyword>
<dbReference type="EnsemblPlants" id="OGLUM06G18860.1">
    <property type="protein sequence ID" value="OGLUM06G18860.1"/>
    <property type="gene ID" value="OGLUM06G18860"/>
</dbReference>